<dbReference type="GO" id="GO:0005886">
    <property type="term" value="C:plasma membrane"/>
    <property type="evidence" value="ECO:0007669"/>
    <property type="project" value="UniProtKB-SubCell"/>
</dbReference>
<evidence type="ECO:0000256" key="3">
    <source>
        <dbReference type="ARBA" id="ARBA00022692"/>
    </source>
</evidence>
<feature type="transmembrane region" description="Helical" evidence="6">
    <location>
        <begin position="97"/>
        <end position="117"/>
    </location>
</feature>
<dbReference type="SUPFAM" id="SSF103473">
    <property type="entry name" value="MFS general substrate transporter"/>
    <property type="match status" value="1"/>
</dbReference>
<dbReference type="InterPro" id="IPR036259">
    <property type="entry name" value="MFS_trans_sf"/>
</dbReference>
<dbReference type="PANTHER" id="PTHR43129:SF1">
    <property type="entry name" value="FOSMIDOMYCIN RESISTANCE PROTEIN"/>
    <property type="match status" value="1"/>
</dbReference>
<feature type="transmembrane region" description="Helical" evidence="6">
    <location>
        <begin position="210"/>
        <end position="232"/>
    </location>
</feature>
<feature type="transmembrane region" description="Helical" evidence="6">
    <location>
        <begin position="73"/>
        <end position="91"/>
    </location>
</feature>
<protein>
    <submittedName>
        <fullName evidence="8">Major facilitator superfamily MFS_1</fullName>
    </submittedName>
</protein>
<dbReference type="HOGENOM" id="CLU_040537_1_0_9"/>
<feature type="transmembrane region" description="Helical" evidence="6">
    <location>
        <begin position="160"/>
        <end position="180"/>
    </location>
</feature>
<dbReference type="InterPro" id="IPR020846">
    <property type="entry name" value="MFS_dom"/>
</dbReference>
<keyword evidence="5 6" id="KW-0472">Membrane</keyword>
<feature type="transmembrane region" description="Helical" evidence="6">
    <location>
        <begin position="353"/>
        <end position="377"/>
    </location>
</feature>
<dbReference type="AlphaFoldDB" id="C8W1W3"/>
<dbReference type="KEGG" id="dae:Dtox_2819"/>
<accession>C8W1W3</accession>
<dbReference type="GO" id="GO:0022857">
    <property type="term" value="F:transmembrane transporter activity"/>
    <property type="evidence" value="ECO:0007669"/>
    <property type="project" value="InterPro"/>
</dbReference>
<feature type="domain" description="Major facilitator superfamily (MFS) profile" evidence="7">
    <location>
        <begin position="8"/>
        <end position="382"/>
    </location>
</feature>
<keyword evidence="3 6" id="KW-0812">Transmembrane</keyword>
<dbReference type="Gene3D" id="1.20.1250.20">
    <property type="entry name" value="MFS general substrate transporter like domains"/>
    <property type="match status" value="2"/>
</dbReference>
<dbReference type="RefSeq" id="WP_015758277.1">
    <property type="nucleotide sequence ID" value="NC_013216.1"/>
</dbReference>
<evidence type="ECO:0000313" key="8">
    <source>
        <dbReference type="EMBL" id="ACV63584.1"/>
    </source>
</evidence>
<evidence type="ECO:0000256" key="5">
    <source>
        <dbReference type="ARBA" id="ARBA00023136"/>
    </source>
</evidence>
<dbReference type="EMBL" id="CP001720">
    <property type="protein sequence ID" value="ACV63584.1"/>
    <property type="molecule type" value="Genomic_DNA"/>
</dbReference>
<dbReference type="CDD" id="cd17478">
    <property type="entry name" value="MFS_FsR"/>
    <property type="match status" value="1"/>
</dbReference>
<keyword evidence="4 6" id="KW-1133">Transmembrane helix</keyword>
<sequence>MSQIKWGTVLTLSFAHMMNDLCTNMLPQLIPFLIALRGFSITNGATLVSAFTITSSLLQPVFGYLVDQKGHRWLVYVGTMWMSLLLGISGIMPDYPALLVVAALSGMGTAAFHPQAMGMVGQVSGNHKGFILAFFIAAGNIGLAISPLILLPLFHYLGIAYTWIIIIPGIITAVFLYWLAPRPERHNIESPGLNQVIGALKKSSNELSKLMLVVAVRSLVHTGLMTLLPLYLLSRKFSPESTGYLMFSTLVAGAAGGLIGGYISDEYGRKPLIVGSLLLSSVFFYGFLYTSGMLSFVLLGLGGMSLLSSFSVIVAASQEVIPDNKALASGLSVGFAVGMGGLAVSIIGKYADIYGVSSAVHLVFLLPLAAALLGMFLTGKEKEQTALDG</sequence>
<keyword evidence="2" id="KW-0813">Transport</keyword>
<reference evidence="8 9" key="1">
    <citation type="journal article" date="2009" name="Stand. Genomic Sci.">
        <title>Complete genome sequence of Desulfotomaculum acetoxidans type strain (5575).</title>
        <authorList>
            <person name="Spring S."/>
            <person name="Lapidus A."/>
            <person name="Schroder M."/>
            <person name="Gleim D."/>
            <person name="Sims D."/>
            <person name="Meincke L."/>
            <person name="Glavina Del Rio T."/>
            <person name="Tice H."/>
            <person name="Copeland A."/>
            <person name="Cheng J.F."/>
            <person name="Lucas S."/>
            <person name="Chen F."/>
            <person name="Nolan M."/>
            <person name="Bruce D."/>
            <person name="Goodwin L."/>
            <person name="Pitluck S."/>
            <person name="Ivanova N."/>
            <person name="Mavromatis K."/>
            <person name="Mikhailova N."/>
            <person name="Pati A."/>
            <person name="Chen A."/>
            <person name="Palaniappan K."/>
            <person name="Land M."/>
            <person name="Hauser L."/>
            <person name="Chang Y.J."/>
            <person name="Jeffries C.D."/>
            <person name="Chain P."/>
            <person name="Saunders E."/>
            <person name="Brettin T."/>
            <person name="Detter J.C."/>
            <person name="Goker M."/>
            <person name="Bristow J."/>
            <person name="Eisen J.A."/>
            <person name="Markowitz V."/>
            <person name="Hugenholtz P."/>
            <person name="Kyrpides N.C."/>
            <person name="Klenk H.P."/>
            <person name="Han C."/>
        </authorList>
    </citation>
    <scope>NUCLEOTIDE SEQUENCE [LARGE SCALE GENOMIC DNA]</scope>
    <source>
        <strain evidence="9">ATCC 49208 / DSM 771 / VKM B-1644</strain>
    </source>
</reference>
<name>C8W1W3_DESAS</name>
<keyword evidence="9" id="KW-1185">Reference proteome</keyword>
<feature type="transmembrane region" description="Helical" evidence="6">
    <location>
        <begin position="326"/>
        <end position="347"/>
    </location>
</feature>
<dbReference type="eggNOG" id="COG2223">
    <property type="taxonomic scope" value="Bacteria"/>
</dbReference>
<dbReference type="OrthoDB" id="9770492at2"/>
<gene>
    <name evidence="8" type="ordered locus">Dtox_2819</name>
</gene>
<dbReference type="InterPro" id="IPR005829">
    <property type="entry name" value="Sugar_transporter_CS"/>
</dbReference>
<evidence type="ECO:0000256" key="2">
    <source>
        <dbReference type="ARBA" id="ARBA00022448"/>
    </source>
</evidence>
<evidence type="ECO:0000256" key="4">
    <source>
        <dbReference type="ARBA" id="ARBA00022989"/>
    </source>
</evidence>
<dbReference type="PROSITE" id="PS00216">
    <property type="entry name" value="SUGAR_TRANSPORT_1"/>
    <property type="match status" value="1"/>
</dbReference>
<evidence type="ECO:0000313" key="9">
    <source>
        <dbReference type="Proteomes" id="UP000002217"/>
    </source>
</evidence>
<evidence type="ECO:0000259" key="7">
    <source>
        <dbReference type="PROSITE" id="PS50850"/>
    </source>
</evidence>
<dbReference type="Proteomes" id="UP000002217">
    <property type="component" value="Chromosome"/>
</dbReference>
<feature type="transmembrane region" description="Helical" evidence="6">
    <location>
        <begin position="21"/>
        <end position="39"/>
    </location>
</feature>
<feature type="transmembrane region" description="Helical" evidence="6">
    <location>
        <begin position="244"/>
        <end position="264"/>
    </location>
</feature>
<evidence type="ECO:0000256" key="1">
    <source>
        <dbReference type="ARBA" id="ARBA00004651"/>
    </source>
</evidence>
<organism evidence="8 9">
    <name type="scientific">Desulfofarcimen acetoxidans (strain ATCC 49208 / DSM 771 / KCTC 5769 / VKM B-1644 / 5575)</name>
    <name type="common">Desulfotomaculum acetoxidans</name>
    <dbReference type="NCBI Taxonomy" id="485916"/>
    <lineage>
        <taxon>Bacteria</taxon>
        <taxon>Bacillati</taxon>
        <taxon>Bacillota</taxon>
        <taxon>Clostridia</taxon>
        <taxon>Eubacteriales</taxon>
        <taxon>Peptococcaceae</taxon>
        <taxon>Desulfofarcimen</taxon>
    </lineage>
</organism>
<dbReference type="InterPro" id="IPR011701">
    <property type="entry name" value="MFS"/>
</dbReference>
<proteinExistence type="predicted"/>
<dbReference type="PROSITE" id="PS50850">
    <property type="entry name" value="MFS"/>
    <property type="match status" value="1"/>
</dbReference>
<dbReference type="Pfam" id="PF07690">
    <property type="entry name" value="MFS_1"/>
    <property type="match status" value="1"/>
</dbReference>
<feature type="transmembrane region" description="Helical" evidence="6">
    <location>
        <begin position="271"/>
        <end position="288"/>
    </location>
</feature>
<evidence type="ECO:0000256" key="6">
    <source>
        <dbReference type="SAM" id="Phobius"/>
    </source>
</evidence>
<feature type="transmembrane region" description="Helical" evidence="6">
    <location>
        <begin position="45"/>
        <end position="66"/>
    </location>
</feature>
<comment type="subcellular location">
    <subcellularLocation>
        <location evidence="1">Cell membrane</location>
        <topology evidence="1">Multi-pass membrane protein</topology>
    </subcellularLocation>
</comment>
<feature type="transmembrane region" description="Helical" evidence="6">
    <location>
        <begin position="294"/>
        <end position="314"/>
    </location>
</feature>
<dbReference type="PANTHER" id="PTHR43129">
    <property type="entry name" value="FOSMIDOMYCIN RESISTANCE PROTEIN"/>
    <property type="match status" value="1"/>
</dbReference>
<dbReference type="STRING" id="485916.Dtox_2819"/>
<feature type="transmembrane region" description="Helical" evidence="6">
    <location>
        <begin position="129"/>
        <end position="154"/>
    </location>
</feature>